<dbReference type="Pfam" id="PF04991">
    <property type="entry name" value="LicD"/>
    <property type="match status" value="1"/>
</dbReference>
<evidence type="ECO:0000256" key="4">
    <source>
        <dbReference type="ARBA" id="ARBA00023136"/>
    </source>
</evidence>
<reference evidence="8 9" key="1">
    <citation type="journal article" date="2019" name="Sci. Rep.">
        <title>Comparative genomics of chytrid fungi reveal insights into the obligate biotrophic and pathogenic lifestyle of Synchytrium endobioticum.</title>
        <authorList>
            <person name="van de Vossenberg B.T.L.H."/>
            <person name="Warris S."/>
            <person name="Nguyen H.D.T."/>
            <person name="van Gent-Pelzer M.P.E."/>
            <person name="Joly D.L."/>
            <person name="van de Geest H.C."/>
            <person name="Bonants P.J.M."/>
            <person name="Smith D.S."/>
            <person name="Levesque C.A."/>
            <person name="van der Lee T.A.J."/>
        </authorList>
    </citation>
    <scope>NUCLEOTIDE SEQUENCE [LARGE SCALE GENOMIC DNA]</scope>
    <source>
        <strain evidence="8 9">CBS 675.73</strain>
    </source>
</reference>
<evidence type="ECO:0000259" key="7">
    <source>
        <dbReference type="Pfam" id="PF04991"/>
    </source>
</evidence>
<evidence type="ECO:0000256" key="3">
    <source>
        <dbReference type="ARBA" id="ARBA00022989"/>
    </source>
</evidence>
<evidence type="ECO:0000256" key="1">
    <source>
        <dbReference type="ARBA" id="ARBA00004167"/>
    </source>
</evidence>
<dbReference type="InterPro" id="IPR009644">
    <property type="entry name" value="FKTN/MNN4/W02B3.4-1"/>
</dbReference>
<keyword evidence="2 6" id="KW-0812">Transmembrane</keyword>
<dbReference type="PANTHER" id="PTHR15407">
    <property type="entry name" value="FUKUTIN-RELATED"/>
    <property type="match status" value="1"/>
</dbReference>
<feature type="transmembrane region" description="Helical" evidence="6">
    <location>
        <begin position="9"/>
        <end position="30"/>
    </location>
</feature>
<dbReference type="GO" id="GO:0016020">
    <property type="term" value="C:membrane"/>
    <property type="evidence" value="ECO:0007669"/>
    <property type="project" value="UniProtKB-SubCell"/>
</dbReference>
<keyword evidence="4 6" id="KW-0472">Membrane</keyword>
<dbReference type="PANTHER" id="PTHR15407:SF28">
    <property type="entry name" value="RIBITOL-5-PHOSPHATE TRANSFERASE FKTN"/>
    <property type="match status" value="1"/>
</dbReference>
<protein>
    <recommendedName>
        <fullName evidence="7">LicD/FKTN/FKRP nucleotidyltransferase domain-containing protein</fullName>
    </recommendedName>
</protein>
<dbReference type="Proteomes" id="UP000320333">
    <property type="component" value="Unassembled WGS sequence"/>
</dbReference>
<dbReference type="STRING" id="246404.A0A507EZY1"/>
<keyword evidence="3 6" id="KW-1133">Transmembrane helix</keyword>
<keyword evidence="9" id="KW-1185">Reference proteome</keyword>
<name>A0A507EZY1_9FUNG</name>
<dbReference type="OrthoDB" id="2120817at2759"/>
<dbReference type="InterPro" id="IPR007074">
    <property type="entry name" value="LicD/FKTN/FKRP_NTP_transf"/>
</dbReference>
<evidence type="ECO:0000313" key="8">
    <source>
        <dbReference type="EMBL" id="TPX69511.1"/>
    </source>
</evidence>
<evidence type="ECO:0000256" key="6">
    <source>
        <dbReference type="SAM" id="Phobius"/>
    </source>
</evidence>
<evidence type="ECO:0000256" key="2">
    <source>
        <dbReference type="ARBA" id="ARBA00022692"/>
    </source>
</evidence>
<feature type="region of interest" description="Disordered" evidence="5">
    <location>
        <begin position="181"/>
        <end position="200"/>
    </location>
</feature>
<evidence type="ECO:0000256" key="5">
    <source>
        <dbReference type="SAM" id="MobiDB-lite"/>
    </source>
</evidence>
<comment type="caution">
    <text evidence="8">The sequence shown here is derived from an EMBL/GenBank/DDBJ whole genome shotgun (WGS) entry which is preliminary data.</text>
</comment>
<dbReference type="EMBL" id="QEAP01000315">
    <property type="protein sequence ID" value="TPX69511.1"/>
    <property type="molecule type" value="Genomic_DNA"/>
</dbReference>
<proteinExistence type="predicted"/>
<dbReference type="AlphaFoldDB" id="A0A507EZY1"/>
<feature type="domain" description="LicD/FKTN/FKRP nucleotidyltransferase" evidence="7">
    <location>
        <begin position="219"/>
        <end position="318"/>
    </location>
</feature>
<accession>A0A507EZY1</accession>
<evidence type="ECO:0000313" key="9">
    <source>
        <dbReference type="Proteomes" id="UP000320333"/>
    </source>
</evidence>
<sequence>MRKAAFRRLLTLQAVILCVVPALIVLYLALPRPVVISPYLENGTQRTHHQYQYEEHAENHFAYLWKSEVSNPATAQKFIFLEIAAANDSQPEPAAAATYRSQANCGTEKEEFSTFRSQFEAICQRVSGFDTCSFRNLSRTHFSLSQRIPAAFNFSQKADFMRQNYNFKYFFEAGSDGKRDERFAEESSTPKNPQALPNHDLSASTKSLRALIRAWSQFCREQHISWWLAHGTLLGWHWNGRILPWDTDLDIQMSVRELLHVAARFNQTLLNSRFLVDVSPSIIVRSAQAYSAIDARLIDTKTGYLMDITGLAILDSRDEALVCKKPHAYRLADILPLHETVFEGVKAWRPHAALRILKEEYGEAALVSTTYRPSTISRIYKWNDGGSKWIAS</sequence>
<dbReference type="GO" id="GO:0009100">
    <property type="term" value="P:glycoprotein metabolic process"/>
    <property type="evidence" value="ECO:0007669"/>
    <property type="project" value="UniProtKB-ARBA"/>
</dbReference>
<gene>
    <name evidence="8" type="ORF">CcCBS67573_g06848</name>
</gene>
<comment type="subcellular location">
    <subcellularLocation>
        <location evidence="1">Membrane</location>
        <topology evidence="1">Single-pass membrane protein</topology>
    </subcellularLocation>
</comment>
<organism evidence="8 9">
    <name type="scientific">Chytriomyces confervae</name>
    <dbReference type="NCBI Taxonomy" id="246404"/>
    <lineage>
        <taxon>Eukaryota</taxon>
        <taxon>Fungi</taxon>
        <taxon>Fungi incertae sedis</taxon>
        <taxon>Chytridiomycota</taxon>
        <taxon>Chytridiomycota incertae sedis</taxon>
        <taxon>Chytridiomycetes</taxon>
        <taxon>Chytridiales</taxon>
        <taxon>Chytriomycetaceae</taxon>
        <taxon>Chytriomyces</taxon>
    </lineage>
</organism>